<name>A0A196SF32_BLAHN</name>
<protein>
    <submittedName>
        <fullName evidence="3">Uncharacterized protein</fullName>
    </submittedName>
</protein>
<evidence type="ECO:0000313" key="4">
    <source>
        <dbReference type="Proteomes" id="UP000078348"/>
    </source>
</evidence>
<proteinExistence type="predicted"/>
<evidence type="ECO:0000313" key="3">
    <source>
        <dbReference type="EMBL" id="OAO14589.1"/>
    </source>
</evidence>
<feature type="region of interest" description="Disordered" evidence="2">
    <location>
        <begin position="1"/>
        <end position="47"/>
    </location>
</feature>
<organism evidence="3 4">
    <name type="scientific">Blastocystis sp. subtype 1 (strain ATCC 50177 / NandII)</name>
    <dbReference type="NCBI Taxonomy" id="478820"/>
    <lineage>
        <taxon>Eukaryota</taxon>
        <taxon>Sar</taxon>
        <taxon>Stramenopiles</taxon>
        <taxon>Bigyra</taxon>
        <taxon>Opalozoa</taxon>
        <taxon>Opalinata</taxon>
        <taxon>Blastocystidae</taxon>
        <taxon>Blastocystis</taxon>
    </lineage>
</organism>
<sequence>MIGDKKGKKKATSPRHHTTKEEHEEETGDSVIMAIHSTTKPSPSNPIKIASIDVDSLESMPSSESLLYDSRSKLLSSNPSSVLSITPLTLSTSSTASIPSIESLPSSQHIPHAADISATLLTSSNTQAISIKAMEECPELMVVMNRVESILSSSCKRVAVLLHEAIRQREEATLTNEVEIRSFNESESMASLREFEKKKKEEMADLEAWYEAEVAAIEKNFTAQLDQYEKELEEYRSACFVKAEKKEAELDKELKDDPPERAARIRSQVLERYHNKLSEGERGIQESIQGVRRAIQQEVKDVEREYQKRRRAIEKGYARETHAVKEELSERKKEVGDACAERRSDARSAHTKAIEACQDILNESLYQVRDLLRAYEEAYCEGFLLSSLFLSNGVMFQTISGLIKTLHLFCDVRVHEQVKRIAAIQSEIDLFQTACDDALRTLRDAPAAQTAENSCEGVFRADRFLQSTIALQTELIGKALLDIGEEGGFHSRTATLREEFQKEVATAKEGRKHGWLERRQGAFDGDAVKKKYLARVAASAKEELEKEFKHCVEDIVDYAANAARLAYREMAYRYWLLLNQYREQKGVENVYELLTAANQEIIERFSSQSERNLCLLMKRGDGKSHVETQSK</sequence>
<evidence type="ECO:0000256" key="1">
    <source>
        <dbReference type="SAM" id="Coils"/>
    </source>
</evidence>
<keyword evidence="4" id="KW-1185">Reference proteome</keyword>
<evidence type="ECO:0000256" key="2">
    <source>
        <dbReference type="SAM" id="MobiDB-lite"/>
    </source>
</evidence>
<gene>
    <name evidence="3" type="ORF">AV274_3715</name>
</gene>
<keyword evidence="1" id="KW-0175">Coiled coil</keyword>
<feature type="coiled-coil region" evidence="1">
    <location>
        <begin position="192"/>
        <end position="238"/>
    </location>
</feature>
<accession>A0A196SF32</accession>
<dbReference type="EMBL" id="LXWW01000232">
    <property type="protein sequence ID" value="OAO14589.1"/>
    <property type="molecule type" value="Genomic_DNA"/>
</dbReference>
<comment type="caution">
    <text evidence="3">The sequence shown here is derived from an EMBL/GenBank/DDBJ whole genome shotgun (WGS) entry which is preliminary data.</text>
</comment>
<reference evidence="3 4" key="1">
    <citation type="submission" date="2016-05" db="EMBL/GenBank/DDBJ databases">
        <title>Nuclear genome of Blastocystis sp. subtype 1 NandII.</title>
        <authorList>
            <person name="Gentekaki E."/>
            <person name="Curtis B."/>
            <person name="Stairs C."/>
            <person name="Eme L."/>
            <person name="Herman E."/>
            <person name="Klimes V."/>
            <person name="Arias M.C."/>
            <person name="Elias M."/>
            <person name="Hilliou F."/>
            <person name="Klute M."/>
            <person name="Malik S.-B."/>
            <person name="Pightling A."/>
            <person name="Rachubinski R."/>
            <person name="Salas D."/>
            <person name="Schlacht A."/>
            <person name="Suga H."/>
            <person name="Archibald J."/>
            <person name="Ball S.G."/>
            <person name="Clark G."/>
            <person name="Dacks J."/>
            <person name="Van Der Giezen M."/>
            <person name="Tsaousis A."/>
            <person name="Roger A."/>
        </authorList>
    </citation>
    <scope>NUCLEOTIDE SEQUENCE [LARGE SCALE GENOMIC DNA]</scope>
    <source>
        <strain evidence="4">ATCC 50177 / NandII</strain>
    </source>
</reference>
<dbReference type="AlphaFoldDB" id="A0A196SF32"/>
<dbReference type="Proteomes" id="UP000078348">
    <property type="component" value="Unassembled WGS sequence"/>
</dbReference>
<dbReference type="OrthoDB" id="10481294at2759"/>
<feature type="compositionally biased region" description="Basic residues" evidence="2">
    <location>
        <begin position="1"/>
        <end position="18"/>
    </location>
</feature>